<name>A0A1C6TZI6_9ACTN</name>
<dbReference type="EMBL" id="CP109071">
    <property type="protein sequence ID" value="WSA33170.1"/>
    <property type="molecule type" value="Genomic_DNA"/>
</dbReference>
<protein>
    <submittedName>
        <fullName evidence="1">Uncharacterized protein</fullName>
    </submittedName>
</protein>
<evidence type="ECO:0000313" key="3">
    <source>
        <dbReference type="Proteomes" id="UP000199343"/>
    </source>
</evidence>
<dbReference type="RefSeq" id="WP_091619914.1">
    <property type="nucleotide sequence ID" value="NZ_CP109071.1"/>
</dbReference>
<dbReference type="Proteomes" id="UP000199343">
    <property type="component" value="Unassembled WGS sequence"/>
</dbReference>
<dbReference type="OrthoDB" id="4147015at2"/>
<dbReference type="AlphaFoldDB" id="A0A1C6TZI6"/>
<accession>A0A1C6TZI6</accession>
<sequence length="191" mass="20121">MPEPLNLNQALGEGWCITVTPLRAEETLQRMGVAQPRDIPDAVQLVADRLSARRADDRSVLLLAKQLTPQWTIALELEATTGWVGLDQAVLSQLSAAGGAACSVMSDPNQVNATFAVDGHVNATIDLITGRVWGTPPEPVVATFGVGGPRSRTDLTFSQRAAAVLETMTGVPVDASLFFEGLWKGGLTGGS</sequence>
<gene>
    <name evidence="1" type="ORF">GA0070608_0165</name>
    <name evidence="2" type="ORF">OIE14_03585</name>
</gene>
<evidence type="ECO:0000313" key="1">
    <source>
        <dbReference type="EMBL" id="SCL47093.1"/>
    </source>
</evidence>
<evidence type="ECO:0000313" key="2">
    <source>
        <dbReference type="EMBL" id="WSA33170.1"/>
    </source>
</evidence>
<evidence type="ECO:0000313" key="4">
    <source>
        <dbReference type="Proteomes" id="UP001334804"/>
    </source>
</evidence>
<dbReference type="EMBL" id="FMIC01000002">
    <property type="protein sequence ID" value="SCL47093.1"/>
    <property type="molecule type" value="Genomic_DNA"/>
</dbReference>
<dbReference type="STRING" id="47871.GA0070608_0165"/>
<keyword evidence="4" id="KW-1185">Reference proteome</keyword>
<reference evidence="1 3" key="1">
    <citation type="submission" date="2016-06" db="EMBL/GenBank/DDBJ databases">
        <authorList>
            <person name="Kjaerup R.B."/>
            <person name="Dalgaard T.S."/>
            <person name="Juul-Madsen H.R."/>
        </authorList>
    </citation>
    <scope>NUCLEOTIDE SEQUENCE [LARGE SCALE GENOMIC DNA]</scope>
    <source>
        <strain evidence="1 3">DSM 43363</strain>
    </source>
</reference>
<dbReference type="Proteomes" id="UP001334804">
    <property type="component" value="Chromosome"/>
</dbReference>
<organism evidence="1 3">
    <name type="scientific">Micromonospora peucetia</name>
    <dbReference type="NCBI Taxonomy" id="47871"/>
    <lineage>
        <taxon>Bacteria</taxon>
        <taxon>Bacillati</taxon>
        <taxon>Actinomycetota</taxon>
        <taxon>Actinomycetes</taxon>
        <taxon>Micromonosporales</taxon>
        <taxon>Micromonosporaceae</taxon>
        <taxon>Micromonospora</taxon>
    </lineage>
</organism>
<proteinExistence type="predicted"/>
<reference evidence="2 4" key="2">
    <citation type="submission" date="2022-10" db="EMBL/GenBank/DDBJ databases">
        <title>The complete genomes of actinobacterial strains from the NBC collection.</title>
        <authorList>
            <person name="Joergensen T.S."/>
            <person name="Alvarez Arevalo M."/>
            <person name="Sterndorff E.B."/>
            <person name="Faurdal D."/>
            <person name="Vuksanovic O."/>
            <person name="Mourched A.-S."/>
            <person name="Charusanti P."/>
            <person name="Shaw S."/>
            <person name="Blin K."/>
            <person name="Weber T."/>
        </authorList>
    </citation>
    <scope>NUCLEOTIDE SEQUENCE [LARGE SCALE GENOMIC DNA]</scope>
    <source>
        <strain evidence="2 4">NBC 01809</strain>
    </source>
</reference>